<keyword evidence="3" id="KW-0808">Transferase</keyword>
<feature type="region of interest" description="Disordered" evidence="2">
    <location>
        <begin position="117"/>
        <end position="156"/>
    </location>
</feature>
<keyword evidence="3" id="KW-0418">Kinase</keyword>
<dbReference type="AlphaFoldDB" id="A0A4Z2J1L8"/>
<reference evidence="3 4" key="1">
    <citation type="submission" date="2019-03" db="EMBL/GenBank/DDBJ databases">
        <title>First draft genome of Liparis tanakae, snailfish: a comprehensive survey of snailfish specific genes.</title>
        <authorList>
            <person name="Kim W."/>
            <person name="Song I."/>
            <person name="Jeong J.-H."/>
            <person name="Kim D."/>
            <person name="Kim S."/>
            <person name="Ryu S."/>
            <person name="Song J.Y."/>
            <person name="Lee S.K."/>
        </authorList>
    </citation>
    <scope>NUCLEOTIDE SEQUENCE [LARGE SCALE GENOMIC DNA]</scope>
    <source>
        <tissue evidence="3">Muscle</tissue>
    </source>
</reference>
<dbReference type="Proteomes" id="UP000314294">
    <property type="component" value="Unassembled WGS sequence"/>
</dbReference>
<feature type="compositionally biased region" description="Acidic residues" evidence="2">
    <location>
        <begin position="127"/>
        <end position="137"/>
    </location>
</feature>
<evidence type="ECO:0000256" key="1">
    <source>
        <dbReference type="SAM" id="Coils"/>
    </source>
</evidence>
<dbReference type="GO" id="GO:0016301">
    <property type="term" value="F:kinase activity"/>
    <property type="evidence" value="ECO:0007669"/>
    <property type="project" value="UniProtKB-KW"/>
</dbReference>
<comment type="caution">
    <text evidence="3">The sequence shown here is derived from an EMBL/GenBank/DDBJ whole genome shotgun (WGS) entry which is preliminary data.</text>
</comment>
<protein>
    <submittedName>
        <fullName evidence="3">CDK-activating kinase assembly factor MAT1</fullName>
    </submittedName>
</protein>
<evidence type="ECO:0000256" key="2">
    <source>
        <dbReference type="SAM" id="MobiDB-lite"/>
    </source>
</evidence>
<feature type="coiled-coil region" evidence="1">
    <location>
        <begin position="1"/>
        <end position="50"/>
    </location>
</feature>
<dbReference type="OrthoDB" id="5963at2759"/>
<evidence type="ECO:0000313" key="3">
    <source>
        <dbReference type="EMBL" id="TNN84225.1"/>
    </source>
</evidence>
<dbReference type="EMBL" id="SRLO01000028">
    <property type="protein sequence ID" value="TNN84225.1"/>
    <property type="molecule type" value="Genomic_DNA"/>
</dbReference>
<name>A0A4Z2J1L8_9TELE</name>
<proteinExistence type="predicted"/>
<keyword evidence="4" id="KW-1185">Reference proteome</keyword>
<keyword evidence="1" id="KW-0175">Coiled coil</keyword>
<accession>A0A4Z2J1L8</accession>
<organism evidence="3 4">
    <name type="scientific">Liparis tanakae</name>
    <name type="common">Tanaka's snailfish</name>
    <dbReference type="NCBI Taxonomy" id="230148"/>
    <lineage>
        <taxon>Eukaryota</taxon>
        <taxon>Metazoa</taxon>
        <taxon>Chordata</taxon>
        <taxon>Craniata</taxon>
        <taxon>Vertebrata</taxon>
        <taxon>Euteleostomi</taxon>
        <taxon>Actinopterygii</taxon>
        <taxon>Neopterygii</taxon>
        <taxon>Teleostei</taxon>
        <taxon>Neoteleostei</taxon>
        <taxon>Acanthomorphata</taxon>
        <taxon>Eupercaria</taxon>
        <taxon>Perciformes</taxon>
        <taxon>Cottioidei</taxon>
        <taxon>Cottales</taxon>
        <taxon>Liparidae</taxon>
        <taxon>Liparis</taxon>
    </lineage>
</organism>
<gene>
    <name evidence="3" type="primary">MNAT1</name>
    <name evidence="3" type="ORF">EYF80_005552</name>
</gene>
<sequence>MEQYQKENRDLIQKNKVKLEQSQLPATILLAQHKVRAAKLETQIEQQKQAVKPTSLFSTGIHMHQTVSLQPPPRIEEVLYLYKPLQVVTYGPPVPELEQLGRLGLINMQMKRNSQFLPHAGAQRREEEEEEEEEEGGGDWCQQFRGPGGRMLDRKDSATEINEVRFGQERQSHRCSDTVGLIQTNHNSQDAMCR</sequence>
<evidence type="ECO:0000313" key="4">
    <source>
        <dbReference type="Proteomes" id="UP000314294"/>
    </source>
</evidence>